<proteinExistence type="predicted"/>
<reference evidence="2" key="2">
    <citation type="submission" date="2025-05" db="UniProtKB">
        <authorList>
            <consortium name="EnsemblMetazoa"/>
        </authorList>
    </citation>
    <scope>IDENTIFICATION</scope>
    <source>
        <strain evidence="2">Foshan</strain>
    </source>
</reference>
<protein>
    <submittedName>
        <fullName evidence="2">Uncharacterized protein</fullName>
    </submittedName>
</protein>
<dbReference type="Proteomes" id="UP000069940">
    <property type="component" value="Unassembled WGS sequence"/>
</dbReference>
<dbReference type="EnsemblMetazoa" id="AALFPA23_000948.R38318">
    <property type="protein sequence ID" value="AALFPA23_000948.P38318"/>
    <property type="gene ID" value="AALFPA23_000948"/>
</dbReference>
<keyword evidence="1" id="KW-0732">Signal</keyword>
<accession>A0ABM1XM88</accession>
<dbReference type="GeneID" id="115269572"/>
<keyword evidence="3" id="KW-1185">Reference proteome</keyword>
<sequence>MLFLVVFGGLLLIQDAWSEDSPQFCTRASCNTYQDINRLHCHNNPARFCQCRPTADNGWELQVMPCPEPETVFSLRHQVCVHPSMRDQRDCPTEDVLDPGCDEVPCNTYEEINTLSCHSEAKRFCQCRPVSIQKDDPNKGVFKPISMPCAEGTLFNFRLQTCSREELWTNTCP</sequence>
<evidence type="ECO:0000313" key="3">
    <source>
        <dbReference type="Proteomes" id="UP000069940"/>
    </source>
</evidence>
<evidence type="ECO:0000313" key="2">
    <source>
        <dbReference type="EnsemblMetazoa" id="AALFPA23_000948.P38318"/>
    </source>
</evidence>
<evidence type="ECO:0000256" key="1">
    <source>
        <dbReference type="SAM" id="SignalP"/>
    </source>
</evidence>
<feature type="signal peptide" evidence="1">
    <location>
        <begin position="1"/>
        <end position="18"/>
    </location>
</feature>
<organism evidence="2 3">
    <name type="scientific">Aedes albopictus</name>
    <name type="common">Asian tiger mosquito</name>
    <name type="synonym">Stegomyia albopicta</name>
    <dbReference type="NCBI Taxonomy" id="7160"/>
    <lineage>
        <taxon>Eukaryota</taxon>
        <taxon>Metazoa</taxon>
        <taxon>Ecdysozoa</taxon>
        <taxon>Arthropoda</taxon>
        <taxon>Hexapoda</taxon>
        <taxon>Insecta</taxon>
        <taxon>Pterygota</taxon>
        <taxon>Neoptera</taxon>
        <taxon>Endopterygota</taxon>
        <taxon>Diptera</taxon>
        <taxon>Nematocera</taxon>
        <taxon>Culicoidea</taxon>
        <taxon>Culicidae</taxon>
        <taxon>Culicinae</taxon>
        <taxon>Aedini</taxon>
        <taxon>Aedes</taxon>
        <taxon>Stegomyia</taxon>
    </lineage>
</organism>
<dbReference type="RefSeq" id="XP_029734251.2">
    <property type="nucleotide sequence ID" value="XM_029878391.2"/>
</dbReference>
<name>A0ABM1XM88_AEDAL</name>
<feature type="chain" id="PRO_5045783003" evidence="1">
    <location>
        <begin position="19"/>
        <end position="173"/>
    </location>
</feature>
<reference evidence="3" key="1">
    <citation type="journal article" date="2015" name="Proc. Natl. Acad. Sci. U.S.A.">
        <title>Genome sequence of the Asian Tiger mosquito, Aedes albopictus, reveals insights into its biology, genetics, and evolution.</title>
        <authorList>
            <person name="Chen X.G."/>
            <person name="Jiang X."/>
            <person name="Gu J."/>
            <person name="Xu M."/>
            <person name="Wu Y."/>
            <person name="Deng Y."/>
            <person name="Zhang C."/>
            <person name="Bonizzoni M."/>
            <person name="Dermauw W."/>
            <person name="Vontas J."/>
            <person name="Armbruster P."/>
            <person name="Huang X."/>
            <person name="Yang Y."/>
            <person name="Zhang H."/>
            <person name="He W."/>
            <person name="Peng H."/>
            <person name="Liu Y."/>
            <person name="Wu K."/>
            <person name="Chen J."/>
            <person name="Lirakis M."/>
            <person name="Topalis P."/>
            <person name="Van Leeuwen T."/>
            <person name="Hall A.B."/>
            <person name="Jiang X."/>
            <person name="Thorpe C."/>
            <person name="Mueller R.L."/>
            <person name="Sun C."/>
            <person name="Waterhouse R.M."/>
            <person name="Yan G."/>
            <person name="Tu Z.J."/>
            <person name="Fang X."/>
            <person name="James A.A."/>
        </authorList>
    </citation>
    <scope>NUCLEOTIDE SEQUENCE [LARGE SCALE GENOMIC DNA]</scope>
    <source>
        <strain evidence="3">Foshan</strain>
    </source>
</reference>